<dbReference type="Pfam" id="PF00800">
    <property type="entry name" value="PDT"/>
    <property type="match status" value="1"/>
</dbReference>
<evidence type="ECO:0000256" key="7">
    <source>
        <dbReference type="ARBA" id="ARBA00047848"/>
    </source>
</evidence>
<dbReference type="GO" id="GO:0004664">
    <property type="term" value="F:prephenate dehydratase activity"/>
    <property type="evidence" value="ECO:0007669"/>
    <property type="project" value="UniProtKB-EC"/>
</dbReference>
<dbReference type="GO" id="GO:0005737">
    <property type="term" value="C:cytoplasm"/>
    <property type="evidence" value="ECO:0007669"/>
    <property type="project" value="TreeGrafter"/>
</dbReference>
<dbReference type="PROSITE" id="PS51671">
    <property type="entry name" value="ACT"/>
    <property type="match status" value="1"/>
</dbReference>
<dbReference type="InterPro" id="IPR001086">
    <property type="entry name" value="Preph_deHydtase"/>
</dbReference>
<evidence type="ECO:0000256" key="1">
    <source>
        <dbReference type="ARBA" id="ARBA00004741"/>
    </source>
</evidence>
<dbReference type="Gene3D" id="3.30.70.260">
    <property type="match status" value="1"/>
</dbReference>
<dbReference type="PANTHER" id="PTHR21022:SF19">
    <property type="entry name" value="PREPHENATE DEHYDRATASE-RELATED"/>
    <property type="match status" value="1"/>
</dbReference>
<comment type="catalytic activity">
    <reaction evidence="7">
        <text>prephenate + H(+) = 3-phenylpyruvate + CO2 + H2O</text>
        <dbReference type="Rhea" id="RHEA:21648"/>
        <dbReference type="ChEBI" id="CHEBI:15377"/>
        <dbReference type="ChEBI" id="CHEBI:15378"/>
        <dbReference type="ChEBI" id="CHEBI:16526"/>
        <dbReference type="ChEBI" id="CHEBI:18005"/>
        <dbReference type="ChEBI" id="CHEBI:29934"/>
        <dbReference type="EC" id="4.2.1.51"/>
    </reaction>
</comment>
<dbReference type="InterPro" id="IPR002912">
    <property type="entry name" value="ACT_dom"/>
</dbReference>
<feature type="domain" description="ACT" evidence="9">
    <location>
        <begin position="190"/>
        <end position="267"/>
    </location>
</feature>
<dbReference type="NCBIfam" id="NF008865">
    <property type="entry name" value="PRK11898.1"/>
    <property type="match status" value="1"/>
</dbReference>
<dbReference type="PROSITE" id="PS00858">
    <property type="entry name" value="PREPHENATE_DEHYDR_2"/>
    <property type="match status" value="1"/>
</dbReference>
<dbReference type="CDD" id="cd13631">
    <property type="entry name" value="PBP2_Ct-PDT_like"/>
    <property type="match status" value="1"/>
</dbReference>
<protein>
    <recommendedName>
        <fullName evidence="2">prephenate dehydratase</fullName>
        <ecNumber evidence="2">4.2.1.51</ecNumber>
    </recommendedName>
</protein>
<dbReference type="EC" id="4.2.1.51" evidence="2"/>
<evidence type="ECO:0000256" key="4">
    <source>
        <dbReference type="ARBA" id="ARBA00023141"/>
    </source>
</evidence>
<comment type="pathway">
    <text evidence="1">Amino-acid biosynthesis; L-phenylalanine biosynthesis; phenylpyruvate from prephenate: step 1/1.</text>
</comment>
<keyword evidence="5" id="KW-0584">Phenylalanine biosynthesis</keyword>
<dbReference type="Gene3D" id="3.40.190.10">
    <property type="entry name" value="Periplasmic binding protein-like II"/>
    <property type="match status" value="2"/>
</dbReference>
<evidence type="ECO:0000313" key="11">
    <source>
        <dbReference type="Proteomes" id="UP000037210"/>
    </source>
</evidence>
<accession>A0A0M0BS05</accession>
<name>A0A0M0BS05_9ARCH</name>
<dbReference type="SUPFAM" id="SSF55021">
    <property type="entry name" value="ACT-like"/>
    <property type="match status" value="1"/>
</dbReference>
<keyword evidence="4" id="KW-0057">Aromatic amino acid biosynthesis</keyword>
<dbReference type="FunFam" id="3.30.70.260:FF:000012">
    <property type="entry name" value="Prephenate dehydratase"/>
    <property type="match status" value="1"/>
</dbReference>
<feature type="domain" description="Prephenate dehydratase" evidence="8">
    <location>
        <begin position="2"/>
        <end position="178"/>
    </location>
</feature>
<dbReference type="PIRSF" id="PIRSF001500">
    <property type="entry name" value="Chor_mut_pdt_Ppr"/>
    <property type="match status" value="1"/>
</dbReference>
<evidence type="ECO:0000256" key="3">
    <source>
        <dbReference type="ARBA" id="ARBA00022605"/>
    </source>
</evidence>
<gene>
    <name evidence="10" type="ORF">AC482_01045</name>
</gene>
<keyword evidence="6" id="KW-0456">Lyase</keyword>
<dbReference type="InterPro" id="IPR018528">
    <property type="entry name" value="Preph_deHydtase_CS"/>
</dbReference>
<evidence type="ECO:0000259" key="8">
    <source>
        <dbReference type="PROSITE" id="PS51171"/>
    </source>
</evidence>
<sequence length="280" mass="31016">MRVAFQGEHGAYSEEAIIQHFEAPAEPVPRPSIRGVFEAVEGGEVDLGLVAVENTLEGSIVRTFDLLLESPLKVRGEAILRVVHCLIANPGVSLGDIEKVYSHPQALGQCRAYLERHDLEAVAAYDTAGSVKMLKEGGLRDAAAIASRRAAEVYGVAVLAEGIETDPENYTRFFVLGHEDHPPTGRDKTSIVFTVDHRPGTLYRALRGFALKGVNLTKIESRPLVGRPWEYSFHLDFEGHREEPHMRVALEELRESSRSLKIFGSYPRAHAPSRTRAEDR</sequence>
<dbReference type="EMBL" id="LFWZ01000006">
    <property type="protein sequence ID" value="KON31378.1"/>
    <property type="molecule type" value="Genomic_DNA"/>
</dbReference>
<evidence type="ECO:0000313" key="10">
    <source>
        <dbReference type="EMBL" id="KON31378.1"/>
    </source>
</evidence>
<dbReference type="PATRIC" id="fig|1685127.3.peg.195"/>
<organism evidence="10 11">
    <name type="scientific">miscellaneous Crenarchaeota group-15 archaeon DG-45</name>
    <dbReference type="NCBI Taxonomy" id="1685127"/>
    <lineage>
        <taxon>Archaea</taxon>
        <taxon>Candidatus Bathyarchaeota</taxon>
        <taxon>MCG-15</taxon>
    </lineage>
</organism>
<evidence type="ECO:0000256" key="6">
    <source>
        <dbReference type="ARBA" id="ARBA00023239"/>
    </source>
</evidence>
<dbReference type="Proteomes" id="UP000037210">
    <property type="component" value="Unassembled WGS sequence"/>
</dbReference>
<dbReference type="CDD" id="cd04905">
    <property type="entry name" value="ACT_CM-PDT"/>
    <property type="match status" value="1"/>
</dbReference>
<dbReference type="UniPathway" id="UPA00121">
    <property type="reaction ID" value="UER00345"/>
</dbReference>
<dbReference type="PROSITE" id="PS51171">
    <property type="entry name" value="PREPHENATE_DEHYDR_3"/>
    <property type="match status" value="1"/>
</dbReference>
<evidence type="ECO:0000256" key="5">
    <source>
        <dbReference type="ARBA" id="ARBA00023222"/>
    </source>
</evidence>
<dbReference type="InterPro" id="IPR045865">
    <property type="entry name" value="ACT-like_dom_sf"/>
</dbReference>
<reference evidence="10 11" key="1">
    <citation type="submission" date="2015-06" db="EMBL/GenBank/DDBJ databases">
        <title>New insights into the roles of widespread benthic archaea in carbon and nitrogen cycling.</title>
        <authorList>
            <person name="Lazar C.S."/>
            <person name="Baker B.J."/>
            <person name="Seitz K.W."/>
            <person name="Hyde A.S."/>
            <person name="Dick G.J."/>
            <person name="Hinrichs K.-U."/>
            <person name="Teske A.P."/>
        </authorList>
    </citation>
    <scope>NUCLEOTIDE SEQUENCE [LARGE SCALE GENOMIC DNA]</scope>
    <source>
        <strain evidence="10">DG-45</strain>
    </source>
</reference>
<dbReference type="AlphaFoldDB" id="A0A0M0BS05"/>
<evidence type="ECO:0000256" key="2">
    <source>
        <dbReference type="ARBA" id="ARBA00013147"/>
    </source>
</evidence>
<dbReference type="SUPFAM" id="SSF53850">
    <property type="entry name" value="Periplasmic binding protein-like II"/>
    <property type="match status" value="1"/>
</dbReference>
<evidence type="ECO:0000259" key="9">
    <source>
        <dbReference type="PROSITE" id="PS51671"/>
    </source>
</evidence>
<dbReference type="InterPro" id="IPR008242">
    <property type="entry name" value="Chor_mutase/pphenate_deHydtase"/>
</dbReference>
<dbReference type="GO" id="GO:0009094">
    <property type="term" value="P:L-phenylalanine biosynthetic process"/>
    <property type="evidence" value="ECO:0007669"/>
    <property type="project" value="UniProtKB-UniPathway"/>
</dbReference>
<proteinExistence type="predicted"/>
<comment type="caution">
    <text evidence="10">The sequence shown here is derived from an EMBL/GenBank/DDBJ whole genome shotgun (WGS) entry which is preliminary data.</text>
</comment>
<keyword evidence="3" id="KW-0028">Amino-acid biosynthesis</keyword>
<dbReference type="PANTHER" id="PTHR21022">
    <property type="entry name" value="PREPHENATE DEHYDRATASE P PROTEIN"/>
    <property type="match status" value="1"/>
</dbReference>